<protein>
    <submittedName>
        <fullName evidence="2">Uncharacterized protein</fullName>
    </submittedName>
</protein>
<evidence type="ECO:0000313" key="3">
    <source>
        <dbReference type="Proteomes" id="UP000269396"/>
    </source>
</evidence>
<keyword evidence="3" id="KW-1185">Reference proteome</keyword>
<name>A0A183NYE8_9TREM</name>
<dbReference type="EMBL" id="UZAL01028016">
    <property type="protein sequence ID" value="VDP37731.1"/>
    <property type="molecule type" value="Genomic_DNA"/>
</dbReference>
<proteinExistence type="predicted"/>
<dbReference type="AlphaFoldDB" id="A0A183NYE8"/>
<evidence type="ECO:0000256" key="1">
    <source>
        <dbReference type="SAM" id="MobiDB-lite"/>
    </source>
</evidence>
<organism evidence="2 3">
    <name type="scientific">Schistosoma mattheei</name>
    <dbReference type="NCBI Taxonomy" id="31246"/>
    <lineage>
        <taxon>Eukaryota</taxon>
        <taxon>Metazoa</taxon>
        <taxon>Spiralia</taxon>
        <taxon>Lophotrochozoa</taxon>
        <taxon>Platyhelminthes</taxon>
        <taxon>Trematoda</taxon>
        <taxon>Digenea</taxon>
        <taxon>Strigeidida</taxon>
        <taxon>Schistosomatoidea</taxon>
        <taxon>Schistosomatidae</taxon>
        <taxon>Schistosoma</taxon>
    </lineage>
</organism>
<gene>
    <name evidence="2" type="ORF">SMTD_LOCUS7134</name>
</gene>
<evidence type="ECO:0000313" key="2">
    <source>
        <dbReference type="EMBL" id="VDP37731.1"/>
    </source>
</evidence>
<reference evidence="2 3" key="1">
    <citation type="submission" date="2018-11" db="EMBL/GenBank/DDBJ databases">
        <authorList>
            <consortium name="Pathogen Informatics"/>
        </authorList>
    </citation>
    <scope>NUCLEOTIDE SEQUENCE [LARGE SCALE GENOMIC DNA]</scope>
    <source>
        <strain>Denwood</strain>
        <strain evidence="3">Zambia</strain>
    </source>
</reference>
<sequence>MNLIQSYAPTNDGDDDDIDQFYERLQPIIVKCPGNDLTIMIGIPKRQSQNGEHRIQERKNKKTAINNSRTRTDKVKTQSEYTETNKQVKRSTRADKQKYVEELATTADKAATEGNKRQLYDMKKKLVGKYNKPERPVKDKEGKPITEIQEQRNEWIEHSEELLDGKALLNPPDIEVAPTDLPTDLTPPTIEEIRMTIRQIKSGKLSGTDNIPSETLKPHIEVVANMLHFLFRKIRVEELVPTH</sequence>
<feature type="region of interest" description="Disordered" evidence="1">
    <location>
        <begin position="47"/>
        <end position="93"/>
    </location>
</feature>
<dbReference type="Proteomes" id="UP000269396">
    <property type="component" value="Unassembled WGS sequence"/>
</dbReference>
<accession>A0A183NYE8</accession>